<keyword evidence="1 4" id="KW-0808">Transferase</keyword>
<evidence type="ECO:0000256" key="1">
    <source>
        <dbReference type="ARBA" id="ARBA00022679"/>
    </source>
</evidence>
<gene>
    <name evidence="4" type="ORF">SMGD1_1966</name>
</gene>
<dbReference type="RefSeq" id="WP_008336293.1">
    <property type="nucleotide sequence ID" value="NZ_AFRZ01000001.1"/>
</dbReference>
<feature type="domain" description="Glycosyltransferase 2-like" evidence="2">
    <location>
        <begin position="4"/>
        <end position="137"/>
    </location>
</feature>
<feature type="domain" description="Galactosyltransferase C-terminal" evidence="3">
    <location>
        <begin position="174"/>
        <end position="241"/>
    </location>
</feature>
<evidence type="ECO:0000313" key="4">
    <source>
        <dbReference type="EMBL" id="EHP30489.1"/>
    </source>
</evidence>
<proteinExistence type="predicted"/>
<dbReference type="PANTHER" id="PTHR43685:SF3">
    <property type="entry name" value="SLR2126 PROTEIN"/>
    <property type="match status" value="1"/>
</dbReference>
<dbReference type="Pfam" id="PF02709">
    <property type="entry name" value="Glyco_transf_7C"/>
    <property type="match status" value="1"/>
</dbReference>
<dbReference type="InterPro" id="IPR001173">
    <property type="entry name" value="Glyco_trans_2-like"/>
</dbReference>
<evidence type="ECO:0000259" key="2">
    <source>
        <dbReference type="Pfam" id="PF00535"/>
    </source>
</evidence>
<dbReference type="STRING" id="929558.SMGD1_1966"/>
<dbReference type="HOGENOM" id="CLU_025996_24_0_7"/>
<dbReference type="AlphaFoldDB" id="B6BIX8"/>
<dbReference type="GO" id="GO:0016757">
    <property type="term" value="F:glycosyltransferase activity"/>
    <property type="evidence" value="ECO:0007669"/>
    <property type="project" value="UniProtKB-KW"/>
</dbReference>
<accession>B6BIX8</accession>
<dbReference type="EMBL" id="AFRZ01000001">
    <property type="protein sequence ID" value="EHP30489.1"/>
    <property type="molecule type" value="Genomic_DNA"/>
</dbReference>
<reference evidence="4 5" key="1">
    <citation type="journal article" date="2012" name="Proc. Natl. Acad. Sci. U.S.A.">
        <title>Genome and physiology of a model Epsilonproteobacterium responsible for sulfide detoxification in marine oxygen depletion zones.</title>
        <authorList>
            <person name="Grote J."/>
            <person name="Schott T."/>
            <person name="Bruckner C.G."/>
            <person name="Glockner F.O."/>
            <person name="Jost G."/>
            <person name="Teeling H."/>
            <person name="Labrenz M."/>
            <person name="Jurgens K."/>
        </authorList>
    </citation>
    <scope>NUCLEOTIDE SEQUENCE [LARGE SCALE GENOMIC DNA]</scope>
    <source>
        <strain evidence="4 5">GD1</strain>
    </source>
</reference>
<sequence length="280" mass="32292">MKVSLIVAVYKDIEALDLIVQALKTQTYKNFEFIIAEDNNSKEMKDYVSSIEGIEVKHTFQEDSGIRKMRSLNNAIIASEGDYLVYIDGDCIPYSTFIESHIKLAEDGYIVSGRRCNLGPRYAQKLRSKEMTPFELEKSFVWRFPFIAKDAIERHAEAGFYFSPDGFIYNNFLKNSNRSTNMLGCNYSCFKKDMLAINGYDEGYGQSAVGDDTDLQWRFKGLGLKVKSAKNVANIFHLYHERGFRKDIPWEMELEKMKINRSDNIFVCKKGLNSHDNFSK</sequence>
<keyword evidence="4" id="KW-0328">Glycosyltransferase</keyword>
<organism evidence="4 5">
    <name type="scientific">Sulfurimonas gotlandica (strain DSM 19862 / JCM 16533 / GD1)</name>
    <dbReference type="NCBI Taxonomy" id="929558"/>
    <lineage>
        <taxon>Bacteria</taxon>
        <taxon>Pseudomonadati</taxon>
        <taxon>Campylobacterota</taxon>
        <taxon>Epsilonproteobacteria</taxon>
        <taxon>Campylobacterales</taxon>
        <taxon>Sulfurimonadaceae</taxon>
        <taxon>Sulfurimonas</taxon>
    </lineage>
</organism>
<comment type="caution">
    <text evidence="4">The sequence shown here is derived from an EMBL/GenBank/DDBJ whole genome shotgun (WGS) entry which is preliminary data.</text>
</comment>
<dbReference type="InterPro" id="IPR029044">
    <property type="entry name" value="Nucleotide-diphossugar_trans"/>
</dbReference>
<dbReference type="PATRIC" id="fig|929558.5.peg.1959"/>
<dbReference type="Pfam" id="PF00535">
    <property type="entry name" value="Glycos_transf_2"/>
    <property type="match status" value="1"/>
</dbReference>
<dbReference type="eggNOG" id="COG1216">
    <property type="taxonomic scope" value="Bacteria"/>
</dbReference>
<dbReference type="Gene3D" id="3.90.550.10">
    <property type="entry name" value="Spore Coat Polysaccharide Biosynthesis Protein SpsA, Chain A"/>
    <property type="match status" value="1"/>
</dbReference>
<dbReference type="OrthoDB" id="9815923at2"/>
<accession>H1FWI6</accession>
<dbReference type="EC" id="2.4.-.-" evidence="4"/>
<evidence type="ECO:0000259" key="3">
    <source>
        <dbReference type="Pfam" id="PF02709"/>
    </source>
</evidence>
<dbReference type="SUPFAM" id="SSF53448">
    <property type="entry name" value="Nucleotide-diphospho-sugar transferases"/>
    <property type="match status" value="1"/>
</dbReference>
<keyword evidence="5" id="KW-1185">Reference proteome</keyword>
<name>B6BIX8_SULGG</name>
<evidence type="ECO:0000313" key="5">
    <source>
        <dbReference type="Proteomes" id="UP000006431"/>
    </source>
</evidence>
<protein>
    <submittedName>
        <fullName evidence="4">Glycosyl transferase, family 2</fullName>
        <ecNumber evidence="4">2.4.-.-</ecNumber>
    </submittedName>
</protein>
<dbReference type="InterPro" id="IPR050834">
    <property type="entry name" value="Glycosyltransf_2"/>
</dbReference>
<dbReference type="Proteomes" id="UP000006431">
    <property type="component" value="Unassembled WGS sequence"/>
</dbReference>
<dbReference type="PANTHER" id="PTHR43685">
    <property type="entry name" value="GLYCOSYLTRANSFERASE"/>
    <property type="match status" value="1"/>
</dbReference>
<dbReference type="InterPro" id="IPR027791">
    <property type="entry name" value="Galactosyl_T_C"/>
</dbReference>